<name>A0ABN8M1X5_9CNID</name>
<dbReference type="InterPro" id="IPR008936">
    <property type="entry name" value="Rho_GTPase_activation_prot"/>
</dbReference>
<proteinExistence type="predicted"/>
<gene>
    <name evidence="3" type="ORF">PEVE_00015304</name>
</gene>
<dbReference type="SUPFAM" id="SSF48350">
    <property type="entry name" value="GTPase activation domain, GAP"/>
    <property type="match status" value="1"/>
</dbReference>
<reference evidence="3 4" key="1">
    <citation type="submission" date="2022-05" db="EMBL/GenBank/DDBJ databases">
        <authorList>
            <consortium name="Genoscope - CEA"/>
            <person name="William W."/>
        </authorList>
    </citation>
    <scope>NUCLEOTIDE SEQUENCE [LARGE SCALE GENOMIC DNA]</scope>
</reference>
<feature type="region of interest" description="Disordered" evidence="1">
    <location>
        <begin position="477"/>
        <end position="534"/>
    </location>
</feature>
<feature type="compositionally biased region" description="Polar residues" evidence="1">
    <location>
        <begin position="498"/>
        <end position="519"/>
    </location>
</feature>
<feature type="domain" description="Rho-GAP" evidence="2">
    <location>
        <begin position="58"/>
        <end position="240"/>
    </location>
</feature>
<evidence type="ECO:0000256" key="1">
    <source>
        <dbReference type="SAM" id="MobiDB-lite"/>
    </source>
</evidence>
<dbReference type="PANTHER" id="PTHR15670:SF4">
    <property type="entry name" value="RHO GTPASE-ACTIVATING PROTEIN 11A"/>
    <property type="match status" value="1"/>
</dbReference>
<organism evidence="3 4">
    <name type="scientific">Porites evermanni</name>
    <dbReference type="NCBI Taxonomy" id="104178"/>
    <lineage>
        <taxon>Eukaryota</taxon>
        <taxon>Metazoa</taxon>
        <taxon>Cnidaria</taxon>
        <taxon>Anthozoa</taxon>
        <taxon>Hexacorallia</taxon>
        <taxon>Scleractinia</taxon>
        <taxon>Fungiina</taxon>
        <taxon>Poritidae</taxon>
        <taxon>Porites</taxon>
    </lineage>
</organism>
<evidence type="ECO:0000313" key="3">
    <source>
        <dbReference type="EMBL" id="CAH3022415.1"/>
    </source>
</evidence>
<dbReference type="InterPro" id="IPR042869">
    <property type="entry name" value="ARHGAP11A/B"/>
</dbReference>
<feature type="compositionally biased region" description="Basic residues" evidence="1">
    <location>
        <begin position="488"/>
        <end position="497"/>
    </location>
</feature>
<evidence type="ECO:0000313" key="4">
    <source>
        <dbReference type="Proteomes" id="UP001159427"/>
    </source>
</evidence>
<comment type="caution">
    <text evidence="3">The sequence shown here is derived from an EMBL/GenBank/DDBJ whole genome shotgun (WGS) entry which is preliminary data.</text>
</comment>
<dbReference type="InterPro" id="IPR000198">
    <property type="entry name" value="RhoGAP_dom"/>
</dbReference>
<sequence>MKDFSSIDFKDNVRFVVRRYLKTIGIKVPKLKGQKIQPSVDNNKTGVFGVCLEKVESVNVGEDFYCSVPKFLVDSASSLQQHLATEGLFRKSGSIQRQKILKQKVEDGETLQNAQPHDVASLIKQFFRQLPEPLLTNLLHNCFIKSQHLEDEGDRIEAVLHLCLLLPVHHLTTLQFTMKFLAKVASCSQQSKMGTTNLAIVLTPNLIHNTKKEGNNASEKQLKEQTSVIDILLKNADKIGLVSEDIYERAKTIGDDLVDGLTSSSDELDSDNNFRRGGRRQSRPRTRTGSLSGFVSGLGQSLSKFKTSSTKTPVHHRRSRSVKADLMRNKEKYILDDNCEVKKDDLELEHFVARNSQRMSLRLQSKRRPAENMLPLSPAVKRRAMLSDMTNAQGISHPRLVSASTQMFTTPIKPLMPSKPLNQMVKPGHSRILLSNETELVKVVDTRSYVPSPGNENVSPGVMSPGDSEVFCSSSAVNVDKHRDTHTPRRRVRRRHSSGATTCFSSSPRTRYQGSSKTTISKELDQGKQDNQQCHSPTIVASSDSLDISHISVAARPLEHTPPARVKYSGAALLKPTNDLTPCKFHRATPPATLHNIELKEVLSQKI</sequence>
<dbReference type="PANTHER" id="PTHR15670">
    <property type="entry name" value="RHO GTPASE ACTIVATING PROTEIN 11A"/>
    <property type="match status" value="1"/>
</dbReference>
<dbReference type="SMART" id="SM00324">
    <property type="entry name" value="RhoGAP"/>
    <property type="match status" value="1"/>
</dbReference>
<dbReference type="Pfam" id="PF00620">
    <property type="entry name" value="RhoGAP"/>
    <property type="match status" value="1"/>
</dbReference>
<evidence type="ECO:0000259" key="2">
    <source>
        <dbReference type="PROSITE" id="PS50238"/>
    </source>
</evidence>
<feature type="compositionally biased region" description="Basic residues" evidence="1">
    <location>
        <begin position="276"/>
        <end position="286"/>
    </location>
</feature>
<accession>A0ABN8M1X5</accession>
<feature type="region of interest" description="Disordered" evidence="1">
    <location>
        <begin position="268"/>
        <end position="295"/>
    </location>
</feature>
<protein>
    <recommendedName>
        <fullName evidence="2">Rho-GAP domain-containing protein</fullName>
    </recommendedName>
</protein>
<dbReference type="Proteomes" id="UP001159427">
    <property type="component" value="Unassembled WGS sequence"/>
</dbReference>
<dbReference type="EMBL" id="CALNXI010000218">
    <property type="protein sequence ID" value="CAH3022415.1"/>
    <property type="molecule type" value="Genomic_DNA"/>
</dbReference>
<keyword evidence="4" id="KW-1185">Reference proteome</keyword>
<dbReference type="Gene3D" id="1.10.555.10">
    <property type="entry name" value="Rho GTPase activation protein"/>
    <property type="match status" value="1"/>
</dbReference>
<dbReference type="PROSITE" id="PS50238">
    <property type="entry name" value="RHOGAP"/>
    <property type="match status" value="1"/>
</dbReference>